<dbReference type="PROSITE" id="PS51635">
    <property type="entry name" value="PNPLA"/>
    <property type="match status" value="1"/>
</dbReference>
<proteinExistence type="inferred from homology"/>
<comment type="caution">
    <text evidence="4">Lacks conserved residue(s) required for the propagation of feature annotation.</text>
</comment>
<dbReference type="InterPro" id="IPR002641">
    <property type="entry name" value="PNPLA_dom"/>
</dbReference>
<accession>A0A392N8M8</accession>
<keyword evidence="5" id="KW-0378">Hydrolase</keyword>
<dbReference type="PANTHER" id="PTHR32176:SF33">
    <property type="entry name" value="PATATIN"/>
    <property type="match status" value="1"/>
</dbReference>
<comment type="similarity">
    <text evidence="1 5">Belongs to the patatin family.</text>
</comment>
<feature type="short sequence motif" description="GXSXG" evidence="4">
    <location>
        <begin position="19"/>
        <end position="23"/>
    </location>
</feature>
<protein>
    <recommendedName>
        <fullName evidence="5">Patatin</fullName>
        <ecNumber evidence="5">3.1.1.-</ecNumber>
    </recommendedName>
</protein>
<feature type="non-terminal residue" evidence="7">
    <location>
        <position position="1"/>
    </location>
</feature>
<comment type="caution">
    <text evidence="7">The sequence shown here is derived from an EMBL/GenBank/DDBJ whole genome shotgun (WGS) entry which is preliminary data.</text>
</comment>
<evidence type="ECO:0000313" key="8">
    <source>
        <dbReference type="Proteomes" id="UP000265520"/>
    </source>
</evidence>
<keyword evidence="2 5" id="KW-0442">Lipid degradation</keyword>
<dbReference type="Proteomes" id="UP000265520">
    <property type="component" value="Unassembled WGS sequence"/>
</dbReference>
<evidence type="ECO:0000256" key="3">
    <source>
        <dbReference type="ARBA" id="ARBA00023098"/>
    </source>
</evidence>
<reference evidence="7 8" key="1">
    <citation type="journal article" date="2018" name="Front. Plant Sci.">
        <title>Red Clover (Trifolium pratense) and Zigzag Clover (T. medium) - A Picture of Genomic Similarities and Differences.</title>
        <authorList>
            <person name="Dluhosova J."/>
            <person name="Istvanek J."/>
            <person name="Nedelnik J."/>
            <person name="Repkova J."/>
        </authorList>
    </citation>
    <scope>NUCLEOTIDE SEQUENCE [LARGE SCALE GENOMIC DNA]</scope>
    <source>
        <strain evidence="8">cv. 10/8</strain>
        <tissue evidence="7">Leaf</tissue>
    </source>
</reference>
<dbReference type="EC" id="3.1.1.-" evidence="5"/>
<evidence type="ECO:0000256" key="2">
    <source>
        <dbReference type="ARBA" id="ARBA00022963"/>
    </source>
</evidence>
<feature type="domain" description="PNPLA" evidence="6">
    <location>
        <begin position="1"/>
        <end position="80"/>
    </location>
</feature>
<evidence type="ECO:0000256" key="4">
    <source>
        <dbReference type="PROSITE-ProRule" id="PRU01161"/>
    </source>
</evidence>
<dbReference type="InterPro" id="IPR016035">
    <property type="entry name" value="Acyl_Trfase/lysoPLipase"/>
</dbReference>
<dbReference type="EMBL" id="LXQA010031664">
    <property type="protein sequence ID" value="MCH96157.1"/>
    <property type="molecule type" value="Genomic_DNA"/>
</dbReference>
<evidence type="ECO:0000256" key="5">
    <source>
        <dbReference type="RuleBase" id="RU361262"/>
    </source>
</evidence>
<comment type="domain">
    <text evidence="5">The nitrogen atoms of the two glycine residues in the GGXR motif define the oxyanion hole, and stabilize the oxyanion that forms during the nucleophilic attack by the catalytic serine during substrate cleavage.</text>
</comment>
<keyword evidence="8" id="KW-1185">Reference proteome</keyword>
<comment type="function">
    <text evidence="5">Lipolytic acyl hydrolase (LAH).</text>
</comment>
<dbReference type="GO" id="GO:0047372">
    <property type="term" value="F:monoacylglycerol lipase activity"/>
    <property type="evidence" value="ECO:0007669"/>
    <property type="project" value="TreeGrafter"/>
</dbReference>
<dbReference type="Pfam" id="PF01734">
    <property type="entry name" value="Patatin"/>
    <property type="match status" value="1"/>
</dbReference>
<evidence type="ECO:0000259" key="6">
    <source>
        <dbReference type="PROSITE" id="PS51635"/>
    </source>
</evidence>
<dbReference type="PANTHER" id="PTHR32176">
    <property type="entry name" value="XYLOSE ISOMERASE"/>
    <property type="match status" value="1"/>
</dbReference>
<dbReference type="SUPFAM" id="SSF52151">
    <property type="entry name" value="FabD/lysophospholipase-like"/>
    <property type="match status" value="1"/>
</dbReference>
<dbReference type="GO" id="GO:0004620">
    <property type="term" value="F:phospholipase activity"/>
    <property type="evidence" value="ECO:0007669"/>
    <property type="project" value="TreeGrafter"/>
</dbReference>
<name>A0A392N8M8_9FABA</name>
<dbReference type="AlphaFoldDB" id="A0A392N8M8"/>
<organism evidence="7 8">
    <name type="scientific">Trifolium medium</name>
    <dbReference type="NCBI Taxonomy" id="97028"/>
    <lineage>
        <taxon>Eukaryota</taxon>
        <taxon>Viridiplantae</taxon>
        <taxon>Streptophyta</taxon>
        <taxon>Embryophyta</taxon>
        <taxon>Tracheophyta</taxon>
        <taxon>Spermatophyta</taxon>
        <taxon>Magnoliopsida</taxon>
        <taxon>eudicotyledons</taxon>
        <taxon>Gunneridae</taxon>
        <taxon>Pentapetalae</taxon>
        <taxon>rosids</taxon>
        <taxon>fabids</taxon>
        <taxon>Fabales</taxon>
        <taxon>Fabaceae</taxon>
        <taxon>Papilionoideae</taxon>
        <taxon>50 kb inversion clade</taxon>
        <taxon>NPAAA clade</taxon>
        <taxon>Hologalegina</taxon>
        <taxon>IRL clade</taxon>
        <taxon>Trifolieae</taxon>
        <taxon>Trifolium</taxon>
    </lineage>
</organism>
<dbReference type="Gene3D" id="3.40.1090.10">
    <property type="entry name" value="Cytosolic phospholipase A2 catalytic domain"/>
    <property type="match status" value="1"/>
</dbReference>
<dbReference type="GO" id="GO:0016042">
    <property type="term" value="P:lipid catabolic process"/>
    <property type="evidence" value="ECO:0007669"/>
    <property type="project" value="UniProtKB-KW"/>
</dbReference>
<keyword evidence="3 5" id="KW-0443">Lipid metabolism</keyword>
<evidence type="ECO:0000256" key="1">
    <source>
        <dbReference type="ARBA" id="ARBA00010240"/>
    </source>
</evidence>
<sequence>VVSKDEKAALVDYFDVIAGTSTGGLIAAMLAAPGLNDPSRPAFTAKQILQVYLDFSPSIFNQTAASFIKLAYSDLKDPTA</sequence>
<evidence type="ECO:0000313" key="7">
    <source>
        <dbReference type="EMBL" id="MCH96157.1"/>
    </source>
</evidence>